<sequence length="348" mass="39595">MENPHAERQAVLLERIVKNTEKCTEAILELNHCMEEILRANAYVKTAADLSVKYRKNVQYNLEATKGLKELDASKFKASRSQRKLVNRWNRFVEHGKGQDASKNAKQKGKNTTDFDLIEHIHASEHYLGSEKNGWAHRFEIVLEASSYTEEKYELFSKYQTNIHHDKSTRSGFKHFLVESPLRLEPIPYPSPPDPQSRLPTHYGSYHQLYRLDGKLIAMAVLDILPSCVSSVYFMYDDSWDEFSLGKISALREISLANELFSAKAPGLKFLYLGPPDDDTEEFDSYSPSEPGPELMSQLLAVDRIAGPQLSVKSLDDSMPSGAEREELLCCIEGLGIPLAKKMIFYLR</sequence>
<gene>
    <name evidence="2" type="primary">ATE1</name>
    <name evidence="2" type="ORF">V5O48_000086</name>
</gene>
<name>A0ABR3G2H9_9AGAR</name>
<proteinExistence type="predicted"/>
<dbReference type="PANTHER" id="PTHR21367">
    <property type="entry name" value="ARGININE-TRNA-PROTEIN TRANSFERASE 1"/>
    <property type="match status" value="1"/>
</dbReference>
<dbReference type="GO" id="GO:0004057">
    <property type="term" value="F:arginyl-tRNA--protein transferase activity"/>
    <property type="evidence" value="ECO:0007669"/>
    <property type="project" value="UniProtKB-EC"/>
</dbReference>
<evidence type="ECO:0000313" key="3">
    <source>
        <dbReference type="Proteomes" id="UP001465976"/>
    </source>
</evidence>
<dbReference type="PANTHER" id="PTHR21367:SF1">
    <property type="entry name" value="ARGINYL-TRNA--PROTEIN TRANSFERASE 1"/>
    <property type="match status" value="1"/>
</dbReference>
<evidence type="ECO:0000313" key="2">
    <source>
        <dbReference type="EMBL" id="KAL0582028.1"/>
    </source>
</evidence>
<organism evidence="2 3">
    <name type="scientific">Marasmius crinis-equi</name>
    <dbReference type="NCBI Taxonomy" id="585013"/>
    <lineage>
        <taxon>Eukaryota</taxon>
        <taxon>Fungi</taxon>
        <taxon>Dikarya</taxon>
        <taxon>Basidiomycota</taxon>
        <taxon>Agaricomycotina</taxon>
        <taxon>Agaricomycetes</taxon>
        <taxon>Agaricomycetidae</taxon>
        <taxon>Agaricales</taxon>
        <taxon>Marasmiineae</taxon>
        <taxon>Marasmiaceae</taxon>
        <taxon>Marasmius</taxon>
    </lineage>
</organism>
<dbReference type="InterPro" id="IPR030700">
    <property type="entry name" value="N-end_Aminoacyl_Trfase"/>
</dbReference>
<dbReference type="InterPro" id="IPR007472">
    <property type="entry name" value="N-end_Aminoacyl_Trfase_C"/>
</dbReference>
<dbReference type="Pfam" id="PF08650">
    <property type="entry name" value="DASH_Dad4"/>
    <property type="match status" value="1"/>
</dbReference>
<dbReference type="EMBL" id="JBAHYK010000001">
    <property type="protein sequence ID" value="KAL0582028.1"/>
    <property type="molecule type" value="Genomic_DNA"/>
</dbReference>
<keyword evidence="2" id="KW-0012">Acyltransferase</keyword>
<feature type="domain" description="N-end rule aminoacyl transferase C-terminal" evidence="1">
    <location>
        <begin position="151"/>
        <end position="274"/>
    </location>
</feature>
<dbReference type="Pfam" id="PF04377">
    <property type="entry name" value="ATE_C"/>
    <property type="match status" value="1"/>
</dbReference>
<keyword evidence="3" id="KW-1185">Reference proteome</keyword>
<dbReference type="EC" id="2.3.2.8" evidence="2"/>
<evidence type="ECO:0000259" key="1">
    <source>
        <dbReference type="Pfam" id="PF04377"/>
    </source>
</evidence>
<protein>
    <submittedName>
        <fullName evidence="2">Arginyl-tRNA--protein transferase 1</fullName>
        <ecNumber evidence="2">2.3.2.8</ecNumber>
    </submittedName>
</protein>
<keyword evidence="2" id="KW-0808">Transferase</keyword>
<dbReference type="InterPro" id="IPR013959">
    <property type="entry name" value="DASH_Dad4"/>
</dbReference>
<reference evidence="2 3" key="1">
    <citation type="submission" date="2024-02" db="EMBL/GenBank/DDBJ databases">
        <title>A draft genome for the cacao thread blight pathogen Marasmius crinis-equi.</title>
        <authorList>
            <person name="Cohen S.P."/>
            <person name="Baruah I.K."/>
            <person name="Amoako-Attah I."/>
            <person name="Bukari Y."/>
            <person name="Meinhardt L.W."/>
            <person name="Bailey B.A."/>
        </authorList>
    </citation>
    <scope>NUCLEOTIDE SEQUENCE [LARGE SCALE GENOMIC DNA]</scope>
    <source>
        <strain evidence="2 3">GH-76</strain>
    </source>
</reference>
<accession>A0ABR3G2H9</accession>
<comment type="caution">
    <text evidence="2">The sequence shown here is derived from an EMBL/GenBank/DDBJ whole genome shotgun (WGS) entry which is preliminary data.</text>
</comment>
<dbReference type="Proteomes" id="UP001465976">
    <property type="component" value="Unassembled WGS sequence"/>
</dbReference>